<dbReference type="Gene3D" id="1.10.8.20">
    <property type="entry name" value="N-terminal domain of phosphatidylinositol transfer protein sec14p"/>
    <property type="match status" value="1"/>
</dbReference>
<accession>A0AAV5AUW8</accession>
<feature type="region of interest" description="Disordered" evidence="1">
    <location>
        <begin position="295"/>
        <end position="314"/>
    </location>
</feature>
<dbReference type="Pfam" id="PF03765">
    <property type="entry name" value="CRAL_TRIO_N"/>
    <property type="match status" value="1"/>
</dbReference>
<dbReference type="AlphaFoldDB" id="A0AAV5AUW8"/>
<dbReference type="SMART" id="SM01100">
    <property type="entry name" value="CRAL_TRIO_N"/>
    <property type="match status" value="1"/>
</dbReference>
<dbReference type="InterPro" id="IPR011074">
    <property type="entry name" value="CRAL/TRIO_N_dom"/>
</dbReference>
<dbReference type="InterPro" id="IPR001251">
    <property type="entry name" value="CRAL-TRIO_dom"/>
</dbReference>
<evidence type="ECO:0000313" key="3">
    <source>
        <dbReference type="EMBL" id="GJJ15655.1"/>
    </source>
</evidence>
<feature type="domain" description="CRAL-TRIO" evidence="2">
    <location>
        <begin position="69"/>
        <end position="272"/>
    </location>
</feature>
<dbReference type="SUPFAM" id="SSF52087">
    <property type="entry name" value="CRAL/TRIO domain"/>
    <property type="match status" value="1"/>
</dbReference>
<evidence type="ECO:0000313" key="4">
    <source>
        <dbReference type="Proteomes" id="UP001050691"/>
    </source>
</evidence>
<dbReference type="SMART" id="SM00516">
    <property type="entry name" value="SEC14"/>
    <property type="match status" value="1"/>
</dbReference>
<dbReference type="SUPFAM" id="SSF46938">
    <property type="entry name" value="CRAL/TRIO N-terminal domain"/>
    <property type="match status" value="1"/>
</dbReference>
<dbReference type="InterPro" id="IPR051026">
    <property type="entry name" value="PI/PC_transfer"/>
</dbReference>
<dbReference type="PANTHER" id="PTHR45657:SF1">
    <property type="entry name" value="CRAL-TRIO DOMAIN-CONTAINING PROTEIN YKL091C-RELATED"/>
    <property type="match status" value="1"/>
</dbReference>
<dbReference type="PANTHER" id="PTHR45657">
    <property type="entry name" value="CRAL-TRIO DOMAIN-CONTAINING PROTEIN YKL091C-RELATED"/>
    <property type="match status" value="1"/>
</dbReference>
<protein>
    <recommendedName>
        <fullName evidence="2">CRAL-TRIO domain-containing protein</fullName>
    </recommendedName>
</protein>
<name>A0AAV5AUW8_9AGAM</name>
<reference evidence="3" key="1">
    <citation type="submission" date="2021-10" db="EMBL/GenBank/DDBJ databases">
        <title>De novo Genome Assembly of Clathrus columnatus (Basidiomycota, Fungi) Using Illumina and Nanopore Sequence Data.</title>
        <authorList>
            <person name="Ogiso-Tanaka E."/>
            <person name="Itagaki H."/>
            <person name="Hosoya T."/>
            <person name="Hosaka K."/>
        </authorList>
    </citation>
    <scope>NUCLEOTIDE SEQUENCE</scope>
    <source>
        <strain evidence="3">MO-923</strain>
    </source>
</reference>
<dbReference type="InterPro" id="IPR036273">
    <property type="entry name" value="CRAL/TRIO_N_dom_sf"/>
</dbReference>
<proteinExistence type="predicted"/>
<dbReference type="InterPro" id="IPR036865">
    <property type="entry name" value="CRAL-TRIO_dom_sf"/>
</dbReference>
<dbReference type="Proteomes" id="UP001050691">
    <property type="component" value="Unassembled WGS sequence"/>
</dbReference>
<organism evidence="3 4">
    <name type="scientific">Clathrus columnatus</name>
    <dbReference type="NCBI Taxonomy" id="1419009"/>
    <lineage>
        <taxon>Eukaryota</taxon>
        <taxon>Fungi</taxon>
        <taxon>Dikarya</taxon>
        <taxon>Basidiomycota</taxon>
        <taxon>Agaricomycotina</taxon>
        <taxon>Agaricomycetes</taxon>
        <taxon>Phallomycetidae</taxon>
        <taxon>Phallales</taxon>
        <taxon>Clathraceae</taxon>
        <taxon>Clathrus</taxon>
    </lineage>
</organism>
<dbReference type="EMBL" id="BPWL01000011">
    <property type="protein sequence ID" value="GJJ15655.1"/>
    <property type="molecule type" value="Genomic_DNA"/>
</dbReference>
<keyword evidence="4" id="KW-1185">Reference proteome</keyword>
<dbReference type="CDD" id="cd00170">
    <property type="entry name" value="SEC14"/>
    <property type="match status" value="1"/>
</dbReference>
<dbReference type="Pfam" id="PF00650">
    <property type="entry name" value="CRAL_TRIO"/>
    <property type="match status" value="1"/>
</dbReference>
<dbReference type="PROSITE" id="PS50191">
    <property type="entry name" value="CRAL_TRIO"/>
    <property type="match status" value="1"/>
</dbReference>
<dbReference type="Gene3D" id="3.40.525.10">
    <property type="entry name" value="CRAL-TRIO lipid binding domain"/>
    <property type="match status" value="1"/>
</dbReference>
<gene>
    <name evidence="3" type="ORF">Clacol_009933</name>
</gene>
<evidence type="ECO:0000256" key="1">
    <source>
        <dbReference type="SAM" id="MobiDB-lite"/>
    </source>
</evidence>
<comment type="caution">
    <text evidence="3">The sequence shown here is derived from an EMBL/GenBank/DDBJ whole genome shotgun (WGS) entry which is preliminary data.</text>
</comment>
<evidence type="ECO:0000259" key="2">
    <source>
        <dbReference type="PROSITE" id="PS50191"/>
    </source>
</evidence>
<sequence>MIKEHEREKLEQFRKEVMSEGIVSPGDTIGTDDMTFLRFLRARKLNIKDTKKMIANCQEWRKTVEGVGMDALYEEIDPLDYPERELVSRYWPLYFHKEGHPINIQSFGGLDVNTCTFAFSQKGMEVVSILLYTVLQKVDGDRQWKAFLTNCDVATREIFPACSRAKGSPISSSFCIVDLKGFGLQKFWSAKSHLRAGFQIAQDYYPEAMARLAIINAPASFTIIWAAVKPWLAPETIEKVVILGEDYKKYLLEYIDAENLPAEFGGTCTCEGIGGCVMGSAGPWLDGRVWNGHGPSKFKPKQKQELTPPQLEEM</sequence>